<proteinExistence type="predicted"/>
<evidence type="ECO:0000313" key="2">
    <source>
        <dbReference type="EMBL" id="MDX3130559.1"/>
    </source>
</evidence>
<evidence type="ECO:0000256" key="1">
    <source>
        <dbReference type="SAM" id="MobiDB-lite"/>
    </source>
</evidence>
<feature type="compositionally biased region" description="Low complexity" evidence="1">
    <location>
        <begin position="56"/>
        <end position="68"/>
    </location>
</feature>
<dbReference type="RefSeq" id="WP_319691293.1">
    <property type="nucleotide sequence ID" value="NZ_JARAWN010000055.1"/>
</dbReference>
<dbReference type="EMBL" id="JARAWN010000055">
    <property type="protein sequence ID" value="MDX3130559.1"/>
    <property type="molecule type" value="Genomic_DNA"/>
</dbReference>
<comment type="caution">
    <text evidence="2">The sequence shown here is derived from an EMBL/GenBank/DDBJ whole genome shotgun (WGS) entry which is preliminary data.</text>
</comment>
<accession>A0AAJ2UL43</accession>
<name>A0AAJ2UL43_9ACTN</name>
<dbReference type="Proteomes" id="UP001273589">
    <property type="component" value="Unassembled WGS sequence"/>
</dbReference>
<gene>
    <name evidence="2" type="ORF">PV367_12305</name>
</gene>
<sequence>MTAAVRVTPSGVPVRLGDENTVKLWRALIVLGTARFLMVLDTSVLNVSIRTGRSKPPGTGAAPAAARGSTHVDANRDGSR</sequence>
<feature type="region of interest" description="Disordered" evidence="1">
    <location>
        <begin position="50"/>
        <end position="80"/>
    </location>
</feature>
<dbReference type="AlphaFoldDB" id="A0AAJ2UL43"/>
<protein>
    <submittedName>
        <fullName evidence="2">Uncharacterized protein</fullName>
    </submittedName>
</protein>
<evidence type="ECO:0000313" key="3">
    <source>
        <dbReference type="Proteomes" id="UP001273589"/>
    </source>
</evidence>
<organism evidence="2 3">
    <name type="scientific">Streptomyces europaeiscabiei</name>
    <dbReference type="NCBI Taxonomy" id="146819"/>
    <lineage>
        <taxon>Bacteria</taxon>
        <taxon>Bacillati</taxon>
        <taxon>Actinomycetota</taxon>
        <taxon>Actinomycetes</taxon>
        <taxon>Kitasatosporales</taxon>
        <taxon>Streptomycetaceae</taxon>
        <taxon>Streptomyces</taxon>
    </lineage>
</organism>
<reference evidence="2" key="1">
    <citation type="journal article" date="2023" name="Microb. Genom.">
        <title>Mesoterricola silvestris gen. nov., sp. nov., Mesoterricola sediminis sp. nov., Geothrix oryzae sp. nov., Geothrix edaphica sp. nov., Geothrix rubra sp. nov., and Geothrix limicola sp. nov., six novel members of Acidobacteriota isolated from soils.</title>
        <authorList>
            <person name="Weisberg A.J."/>
            <person name="Pearce E."/>
            <person name="Kramer C.G."/>
            <person name="Chang J.H."/>
            <person name="Clarke C.R."/>
        </authorList>
    </citation>
    <scope>NUCLEOTIDE SEQUENCE</scope>
    <source>
        <strain evidence="2">ND06-05F</strain>
    </source>
</reference>